<reference evidence="3" key="1">
    <citation type="submission" date="2012-12" db="EMBL/GenBank/DDBJ databases">
        <authorList>
            <person name="Hellsten U."/>
            <person name="Grimwood J."/>
            <person name="Chapman J.A."/>
            <person name="Shapiro H."/>
            <person name="Aerts A."/>
            <person name="Otillar R.P."/>
            <person name="Terry A.Y."/>
            <person name="Boore J.L."/>
            <person name="Simakov O."/>
            <person name="Marletaz F."/>
            <person name="Cho S.-J."/>
            <person name="Edsinger-Gonzales E."/>
            <person name="Havlak P."/>
            <person name="Kuo D.-H."/>
            <person name="Larsson T."/>
            <person name="Lv J."/>
            <person name="Arendt D."/>
            <person name="Savage R."/>
            <person name="Osoegawa K."/>
            <person name="de Jong P."/>
            <person name="Lindberg D.R."/>
            <person name="Seaver E.C."/>
            <person name="Weisblat D.A."/>
            <person name="Putnam N.H."/>
            <person name="Grigoriev I.V."/>
            <person name="Rokhsar D.S."/>
        </authorList>
    </citation>
    <scope>NUCLEOTIDE SEQUENCE</scope>
    <source>
        <strain evidence="3">I ESC-2004</strain>
    </source>
</reference>
<dbReference type="OrthoDB" id="1902038at2759"/>
<feature type="non-terminal residue" evidence="1">
    <location>
        <position position="211"/>
    </location>
</feature>
<dbReference type="Proteomes" id="UP000014760">
    <property type="component" value="Unassembled WGS sequence"/>
</dbReference>
<accession>R7U0E6</accession>
<evidence type="ECO:0000313" key="1">
    <source>
        <dbReference type="EMBL" id="ELT99683.1"/>
    </source>
</evidence>
<proteinExistence type="predicted"/>
<organism evidence="1">
    <name type="scientific">Capitella teleta</name>
    <name type="common">Polychaete worm</name>
    <dbReference type="NCBI Taxonomy" id="283909"/>
    <lineage>
        <taxon>Eukaryota</taxon>
        <taxon>Metazoa</taxon>
        <taxon>Spiralia</taxon>
        <taxon>Lophotrochozoa</taxon>
        <taxon>Annelida</taxon>
        <taxon>Polychaeta</taxon>
        <taxon>Sedentaria</taxon>
        <taxon>Scolecida</taxon>
        <taxon>Capitellidae</taxon>
        <taxon>Capitella</taxon>
    </lineage>
</organism>
<protein>
    <submittedName>
        <fullName evidence="1 2">Uncharacterized protein</fullName>
    </submittedName>
</protein>
<dbReference type="EMBL" id="AMQN01048013">
    <property type="status" value="NOT_ANNOTATED_CDS"/>
    <property type="molecule type" value="Genomic_DNA"/>
</dbReference>
<feature type="non-terminal residue" evidence="1">
    <location>
        <position position="1"/>
    </location>
</feature>
<gene>
    <name evidence="1" type="ORF">CAPTEDRAFT_216329</name>
</gene>
<dbReference type="HOGENOM" id="CLU_1307568_0_0_1"/>
<dbReference type="EnsemblMetazoa" id="CapteT216329">
    <property type="protein sequence ID" value="CapteP216329"/>
    <property type="gene ID" value="CapteG216329"/>
</dbReference>
<dbReference type="STRING" id="283909.R7U0E6"/>
<reference evidence="1 3" key="2">
    <citation type="journal article" date="2013" name="Nature">
        <title>Insights into bilaterian evolution from three spiralian genomes.</title>
        <authorList>
            <person name="Simakov O."/>
            <person name="Marletaz F."/>
            <person name="Cho S.J."/>
            <person name="Edsinger-Gonzales E."/>
            <person name="Havlak P."/>
            <person name="Hellsten U."/>
            <person name="Kuo D.H."/>
            <person name="Larsson T."/>
            <person name="Lv J."/>
            <person name="Arendt D."/>
            <person name="Savage R."/>
            <person name="Osoegawa K."/>
            <person name="de Jong P."/>
            <person name="Grimwood J."/>
            <person name="Chapman J.A."/>
            <person name="Shapiro H."/>
            <person name="Aerts A."/>
            <person name="Otillar R.P."/>
            <person name="Terry A.Y."/>
            <person name="Boore J.L."/>
            <person name="Grigoriev I.V."/>
            <person name="Lindberg D.R."/>
            <person name="Seaver E.C."/>
            <person name="Weisblat D.A."/>
            <person name="Putnam N.H."/>
            <person name="Rokhsar D.S."/>
        </authorList>
    </citation>
    <scope>NUCLEOTIDE SEQUENCE</scope>
    <source>
        <strain evidence="1 3">I ESC-2004</strain>
    </source>
</reference>
<dbReference type="EMBL" id="KB306617">
    <property type="protein sequence ID" value="ELT99683.1"/>
    <property type="molecule type" value="Genomic_DNA"/>
</dbReference>
<name>R7U0E6_CAPTE</name>
<dbReference type="AlphaFoldDB" id="R7U0E6"/>
<evidence type="ECO:0000313" key="2">
    <source>
        <dbReference type="EnsemblMetazoa" id="CapteP216329"/>
    </source>
</evidence>
<keyword evidence="3" id="KW-1185">Reference proteome</keyword>
<reference evidence="2" key="3">
    <citation type="submission" date="2015-06" db="UniProtKB">
        <authorList>
            <consortium name="EnsemblMetazoa"/>
        </authorList>
    </citation>
    <scope>IDENTIFICATION</scope>
</reference>
<sequence length="211" mass="23753">SGVLADVEIVQGSREDFVNTKLSSLVGYYSLRHEKKDYQYYLCQRGRASKGKSGGSPTKSRANSCTSLVSFSFEKHGLFLVSIVRARQEHTGHEPGNPNHDKVNRPDPALVNYVNICFSSGMTNTEAMMAAHQWSQERGKTNVADRRYFLTPKDVKYLRETFVRSHHHDGNDAVSTTHLLTTSLKDHVQMFQPLNEDVQQPLIIVLQSASQ</sequence>
<evidence type="ECO:0000313" key="3">
    <source>
        <dbReference type="Proteomes" id="UP000014760"/>
    </source>
</evidence>